<dbReference type="PATRIC" id="fig|1423778.4.peg.880"/>
<keyword evidence="4 14" id="KW-0812">Transmembrane</keyword>
<keyword evidence="7 14" id="KW-0915">Sodium</keyword>
<dbReference type="GO" id="GO:0046872">
    <property type="term" value="F:metal ion binding"/>
    <property type="evidence" value="ECO:0007669"/>
    <property type="project" value="UniProtKB-KW"/>
</dbReference>
<accession>A0A0R1RP64</accession>
<dbReference type="AlphaFoldDB" id="A0A0R1RP64"/>
<dbReference type="InterPro" id="IPR003691">
    <property type="entry name" value="FluC"/>
</dbReference>
<comment type="subcellular location">
    <subcellularLocation>
        <location evidence="1 14">Cell membrane</location>
        <topology evidence="1 14">Multi-pass membrane protein</topology>
    </subcellularLocation>
</comment>
<evidence type="ECO:0000313" key="15">
    <source>
        <dbReference type="EMBL" id="KRL55251.1"/>
    </source>
</evidence>
<feature type="transmembrane region" description="Helical" evidence="14">
    <location>
        <begin position="62"/>
        <end position="81"/>
    </location>
</feature>
<feature type="transmembrane region" description="Helical" evidence="14">
    <location>
        <begin position="93"/>
        <end position="114"/>
    </location>
</feature>
<dbReference type="Proteomes" id="UP000051697">
    <property type="component" value="Unassembled WGS sequence"/>
</dbReference>
<evidence type="ECO:0000256" key="12">
    <source>
        <dbReference type="ARBA" id="ARBA00035585"/>
    </source>
</evidence>
<dbReference type="PANTHER" id="PTHR28259:SF16">
    <property type="entry name" value="FLUORIDE-SPECIFIC ION CHANNEL FLUC 2"/>
    <property type="match status" value="1"/>
</dbReference>
<dbReference type="HAMAP" id="MF_00454">
    <property type="entry name" value="FluC"/>
    <property type="match status" value="1"/>
</dbReference>
<keyword evidence="3 14" id="KW-1003">Cell membrane</keyword>
<comment type="caution">
    <text evidence="15">The sequence shown here is derived from an EMBL/GenBank/DDBJ whole genome shotgun (WGS) entry which is preliminary data.</text>
</comment>
<keyword evidence="2 14" id="KW-0813">Transport</keyword>
<comment type="catalytic activity">
    <reaction evidence="12">
        <text>fluoride(in) = fluoride(out)</text>
        <dbReference type="Rhea" id="RHEA:76159"/>
        <dbReference type="ChEBI" id="CHEBI:17051"/>
    </reaction>
    <physiologicalReaction direction="left-to-right" evidence="12">
        <dbReference type="Rhea" id="RHEA:76160"/>
    </physiologicalReaction>
</comment>
<keyword evidence="5 14" id="KW-0479">Metal-binding</keyword>
<comment type="activity regulation">
    <text evidence="14">Na(+) is not transported, but it plays an essential structural role and its presence is essential for fluoride channel function.</text>
</comment>
<sequence length="115" mass="12703">MLTLYVGIASGLGACLRLLLMDLFKLSSFFSNLHFPVVTFLINIIGSALLGLLFWYVPSSDLNTILSVGIIGGFTTLSTFNNELLLLWKKHKIICLLYGTSTYLFGIIVVLITIK</sequence>
<feature type="transmembrane region" description="Helical" evidence="14">
    <location>
        <begin position="6"/>
        <end position="24"/>
    </location>
</feature>
<comment type="function">
    <text evidence="13 14">Fluoride-specific ion channel. Important for reducing fluoride concentration in the cell, thus reducing its toxicity.</text>
</comment>
<evidence type="ECO:0000313" key="16">
    <source>
        <dbReference type="Proteomes" id="UP000051697"/>
    </source>
</evidence>
<keyword evidence="9 14" id="KW-0472">Membrane</keyword>
<evidence type="ECO:0000256" key="8">
    <source>
        <dbReference type="ARBA" id="ARBA00023065"/>
    </source>
</evidence>
<feature type="binding site" evidence="14">
    <location>
        <position position="75"/>
    </location>
    <ligand>
        <name>Na(+)</name>
        <dbReference type="ChEBI" id="CHEBI:29101"/>
        <note>structural</note>
    </ligand>
</feature>
<dbReference type="STRING" id="1423778.FC70_GL000847"/>
<dbReference type="KEGG" id="lol:LACOL_0451"/>
<evidence type="ECO:0000256" key="7">
    <source>
        <dbReference type="ARBA" id="ARBA00023053"/>
    </source>
</evidence>
<evidence type="ECO:0000256" key="13">
    <source>
        <dbReference type="ARBA" id="ARBA00049940"/>
    </source>
</evidence>
<keyword evidence="6 14" id="KW-1133">Transmembrane helix</keyword>
<organism evidence="15 16">
    <name type="scientific">Paucilactobacillus oligofermentans DSM 15707 = LMG 22743</name>
    <dbReference type="NCBI Taxonomy" id="1423778"/>
    <lineage>
        <taxon>Bacteria</taxon>
        <taxon>Bacillati</taxon>
        <taxon>Bacillota</taxon>
        <taxon>Bacilli</taxon>
        <taxon>Lactobacillales</taxon>
        <taxon>Lactobacillaceae</taxon>
        <taxon>Paucilactobacillus</taxon>
    </lineage>
</organism>
<evidence type="ECO:0000256" key="14">
    <source>
        <dbReference type="HAMAP-Rule" id="MF_00454"/>
    </source>
</evidence>
<dbReference type="GO" id="GO:0140114">
    <property type="term" value="P:cellular detoxification of fluoride"/>
    <property type="evidence" value="ECO:0007669"/>
    <property type="project" value="UniProtKB-UniRule"/>
</dbReference>
<evidence type="ECO:0000256" key="3">
    <source>
        <dbReference type="ARBA" id="ARBA00022475"/>
    </source>
</evidence>
<feature type="transmembrane region" description="Helical" evidence="14">
    <location>
        <begin position="36"/>
        <end position="56"/>
    </location>
</feature>
<evidence type="ECO:0000256" key="11">
    <source>
        <dbReference type="ARBA" id="ARBA00035120"/>
    </source>
</evidence>
<dbReference type="EMBL" id="AZFE01000031">
    <property type="protein sequence ID" value="KRL55251.1"/>
    <property type="molecule type" value="Genomic_DNA"/>
</dbReference>
<reference evidence="15 16" key="1">
    <citation type="journal article" date="2015" name="Genome Announc.">
        <title>Expanding the biotechnology potential of lactobacilli through comparative genomics of 213 strains and associated genera.</title>
        <authorList>
            <person name="Sun Z."/>
            <person name="Harris H.M."/>
            <person name="McCann A."/>
            <person name="Guo C."/>
            <person name="Argimon S."/>
            <person name="Zhang W."/>
            <person name="Yang X."/>
            <person name="Jeffery I.B."/>
            <person name="Cooney J.C."/>
            <person name="Kagawa T.F."/>
            <person name="Liu W."/>
            <person name="Song Y."/>
            <person name="Salvetti E."/>
            <person name="Wrobel A."/>
            <person name="Rasinkangas P."/>
            <person name="Parkhill J."/>
            <person name="Rea M.C."/>
            <person name="O'Sullivan O."/>
            <person name="Ritari J."/>
            <person name="Douillard F.P."/>
            <person name="Paul Ross R."/>
            <person name="Yang R."/>
            <person name="Briner A.E."/>
            <person name="Felis G.E."/>
            <person name="de Vos W.M."/>
            <person name="Barrangou R."/>
            <person name="Klaenhammer T.R."/>
            <person name="Caufield P.W."/>
            <person name="Cui Y."/>
            <person name="Zhang H."/>
            <person name="O'Toole P.W."/>
        </authorList>
    </citation>
    <scope>NUCLEOTIDE SEQUENCE [LARGE SCALE GENOMIC DNA]</scope>
    <source>
        <strain evidence="15 16">DSM 15707</strain>
    </source>
</reference>
<evidence type="ECO:0000256" key="5">
    <source>
        <dbReference type="ARBA" id="ARBA00022723"/>
    </source>
</evidence>
<dbReference type="RefSeq" id="WP_057889806.1">
    <property type="nucleotide sequence ID" value="NZ_AZFE01000031.1"/>
</dbReference>
<evidence type="ECO:0000256" key="6">
    <source>
        <dbReference type="ARBA" id="ARBA00022989"/>
    </source>
</evidence>
<comment type="similarity">
    <text evidence="11 14">Belongs to the fluoride channel Fluc/FEX (TC 1.A.43) family.</text>
</comment>
<feature type="binding site" evidence="14">
    <location>
        <position position="72"/>
    </location>
    <ligand>
        <name>Na(+)</name>
        <dbReference type="ChEBI" id="CHEBI:29101"/>
        <note>structural</note>
    </ligand>
</feature>
<name>A0A0R1RP64_9LACO</name>
<dbReference type="GO" id="GO:0005886">
    <property type="term" value="C:plasma membrane"/>
    <property type="evidence" value="ECO:0007669"/>
    <property type="project" value="UniProtKB-SubCell"/>
</dbReference>
<evidence type="ECO:0000256" key="4">
    <source>
        <dbReference type="ARBA" id="ARBA00022692"/>
    </source>
</evidence>
<dbReference type="GO" id="GO:0062054">
    <property type="term" value="F:fluoride channel activity"/>
    <property type="evidence" value="ECO:0007669"/>
    <property type="project" value="UniProtKB-UniRule"/>
</dbReference>
<evidence type="ECO:0000256" key="10">
    <source>
        <dbReference type="ARBA" id="ARBA00023303"/>
    </source>
</evidence>
<dbReference type="OrthoDB" id="9815830at2"/>
<evidence type="ECO:0000256" key="2">
    <source>
        <dbReference type="ARBA" id="ARBA00022448"/>
    </source>
</evidence>
<keyword evidence="10 14" id="KW-0407">Ion channel</keyword>
<keyword evidence="16" id="KW-1185">Reference proteome</keyword>
<evidence type="ECO:0000256" key="9">
    <source>
        <dbReference type="ARBA" id="ARBA00023136"/>
    </source>
</evidence>
<dbReference type="Pfam" id="PF02537">
    <property type="entry name" value="CRCB"/>
    <property type="match status" value="1"/>
</dbReference>
<proteinExistence type="inferred from homology"/>
<keyword evidence="8 14" id="KW-0406">Ion transport</keyword>
<evidence type="ECO:0000256" key="1">
    <source>
        <dbReference type="ARBA" id="ARBA00004651"/>
    </source>
</evidence>
<gene>
    <name evidence="14" type="primary">fluC</name>
    <name evidence="14" type="synonym">crcB</name>
    <name evidence="15" type="ORF">FC70_GL000847</name>
</gene>
<protein>
    <recommendedName>
        <fullName evidence="14">Fluoride-specific ion channel FluC</fullName>
    </recommendedName>
</protein>
<dbReference type="PANTHER" id="PTHR28259">
    <property type="entry name" value="FLUORIDE EXPORT PROTEIN 1-RELATED"/>
    <property type="match status" value="1"/>
</dbReference>